<proteinExistence type="predicted"/>
<dbReference type="HOGENOM" id="CLU_3165736_0_0_9"/>
<keyword evidence="2" id="KW-1185">Reference proteome</keyword>
<accession>E0RWJ3</accession>
<dbReference type="STRING" id="515622.bpr_I1630"/>
<name>E0RWJ3_BUTPB</name>
<evidence type="ECO:0000313" key="1">
    <source>
        <dbReference type="EMBL" id="ADL34367.1"/>
    </source>
</evidence>
<organism evidence="1 2">
    <name type="scientific">Butyrivibrio proteoclasticus (strain ATCC 51982 / DSM 14932 / B316)</name>
    <name type="common">Clostridium proteoclasticum</name>
    <dbReference type="NCBI Taxonomy" id="515622"/>
    <lineage>
        <taxon>Bacteria</taxon>
        <taxon>Bacillati</taxon>
        <taxon>Bacillota</taxon>
        <taxon>Clostridia</taxon>
        <taxon>Lachnospirales</taxon>
        <taxon>Lachnospiraceae</taxon>
        <taxon>Butyrivibrio</taxon>
    </lineage>
</organism>
<protein>
    <submittedName>
        <fullName evidence="1">Uncharacterized protein</fullName>
    </submittedName>
</protein>
<dbReference type="KEGG" id="bpb:bpr_I1630"/>
<dbReference type="RefSeq" id="WP_013281021.1">
    <property type="nucleotide sequence ID" value="NC_014387.1"/>
</dbReference>
<dbReference type="EMBL" id="CP001810">
    <property type="protein sequence ID" value="ADL34367.1"/>
    <property type="molecule type" value="Genomic_DNA"/>
</dbReference>
<dbReference type="Proteomes" id="UP000001299">
    <property type="component" value="Chromosome 1"/>
</dbReference>
<dbReference type="AlphaFoldDB" id="E0RWJ3"/>
<evidence type="ECO:0000313" key="2">
    <source>
        <dbReference type="Proteomes" id="UP000001299"/>
    </source>
</evidence>
<sequence length="47" mass="5261">MKFHSDEELAGIDNISTDDFAQSMADDVNGGKIRNSTYSYIKDMLDT</sequence>
<gene>
    <name evidence="1" type="ordered locus">bpr_I1630</name>
</gene>
<reference evidence="1 2" key="1">
    <citation type="journal article" date="2010" name="PLoS ONE">
        <title>The glycobiome of the rumen bacterium Butyrivibrio proteoclasticus B316(T) highlights adaptation to a polysaccharide-rich environment.</title>
        <authorList>
            <person name="Kelly W.J."/>
            <person name="Leahy S.C."/>
            <person name="Altermann E."/>
            <person name="Yeoman C.J."/>
            <person name="Dunne J.C."/>
            <person name="Kong Z."/>
            <person name="Pacheco D.M."/>
            <person name="Li D."/>
            <person name="Noel S.J."/>
            <person name="Moon C.D."/>
            <person name="Cookson A.L."/>
            <person name="Attwood G.T."/>
        </authorList>
    </citation>
    <scope>NUCLEOTIDE SEQUENCE [LARGE SCALE GENOMIC DNA]</scope>
    <source>
        <strain evidence="2">ATCC 51982 / DSM 14932 / B316</strain>
    </source>
</reference>